<gene>
    <name evidence="1" type="ORF">BDV30DRAFT_233877</name>
</gene>
<proteinExistence type="predicted"/>
<dbReference type="Proteomes" id="UP000326289">
    <property type="component" value="Unassembled WGS sequence"/>
</dbReference>
<protein>
    <submittedName>
        <fullName evidence="1">Uncharacterized protein</fullName>
    </submittedName>
</protein>
<organism evidence="1 2">
    <name type="scientific">Aspergillus minisclerotigenes</name>
    <dbReference type="NCBI Taxonomy" id="656917"/>
    <lineage>
        <taxon>Eukaryota</taxon>
        <taxon>Fungi</taxon>
        <taxon>Dikarya</taxon>
        <taxon>Ascomycota</taxon>
        <taxon>Pezizomycotina</taxon>
        <taxon>Eurotiomycetes</taxon>
        <taxon>Eurotiomycetidae</taxon>
        <taxon>Eurotiales</taxon>
        <taxon>Aspergillaceae</taxon>
        <taxon>Aspergillus</taxon>
        <taxon>Aspergillus subgen. Circumdati</taxon>
    </lineage>
</organism>
<dbReference type="EMBL" id="ML732768">
    <property type="protein sequence ID" value="KAB8278411.1"/>
    <property type="molecule type" value="Genomic_DNA"/>
</dbReference>
<dbReference type="AlphaFoldDB" id="A0A5N6JHQ2"/>
<evidence type="ECO:0000313" key="1">
    <source>
        <dbReference type="EMBL" id="KAB8278411.1"/>
    </source>
</evidence>
<keyword evidence="2" id="KW-1185">Reference proteome</keyword>
<accession>A0A5N6JHQ2</accession>
<evidence type="ECO:0000313" key="2">
    <source>
        <dbReference type="Proteomes" id="UP000326289"/>
    </source>
</evidence>
<name>A0A5N6JHQ2_9EURO</name>
<sequence>MAGHMNINLGRFDDGSQFCLYKPPWIFDHRQAISPTFSPGTPPIVRMKSSVSALALLFLWAPQFSLAHPTGTENLNGTDGDSELEKPGYDVLASFPQPAGDLCDDQLEDVNVEFIPTGPGAFRIDNVPPACMTLATLFLDGPDSPDPIPLGSASLGFSGIDDDELQRLQAILDADTHH</sequence>
<reference evidence="1 2" key="1">
    <citation type="submission" date="2019-04" db="EMBL/GenBank/DDBJ databases">
        <title>Fungal friends and foes A comparative genomics study of 23 Aspergillus species from section Flavi.</title>
        <authorList>
            <consortium name="DOE Joint Genome Institute"/>
            <person name="Kjaerbolling I."/>
            <person name="Vesth T.C."/>
            <person name="Frisvad J.C."/>
            <person name="Nybo J.L."/>
            <person name="Theobald S."/>
            <person name="Kildgaard S."/>
            <person name="Petersen T.I."/>
            <person name="Kuo A."/>
            <person name="Sato A."/>
            <person name="Lyhne E.K."/>
            <person name="Kogle M.E."/>
            <person name="Wiebenga A."/>
            <person name="Kun R.S."/>
            <person name="Lubbers R.J."/>
            <person name="Makela M.R."/>
            <person name="Barry K."/>
            <person name="Chovatia M."/>
            <person name="Clum A."/>
            <person name="Daum C."/>
            <person name="Haridas S."/>
            <person name="He G."/>
            <person name="LaButti K."/>
            <person name="Lipzen A."/>
            <person name="Mondo S."/>
            <person name="Pangilinan J."/>
            <person name="Riley R."/>
            <person name="Salamov A."/>
            <person name="Simmons B.A."/>
            <person name="Magnuson J.K."/>
            <person name="Henrissat B."/>
            <person name="Mortensen U.H."/>
            <person name="Larsen T.O."/>
            <person name="De vries R.P."/>
            <person name="Grigoriev I.V."/>
            <person name="Machida M."/>
            <person name="Baker S.E."/>
            <person name="Andersen M.R."/>
        </authorList>
    </citation>
    <scope>NUCLEOTIDE SEQUENCE [LARGE SCALE GENOMIC DNA]</scope>
    <source>
        <strain evidence="1 2">CBS 117635</strain>
    </source>
</reference>